<dbReference type="PIRSF" id="PIRSF003113">
    <property type="entry name" value="BolA"/>
    <property type="match status" value="1"/>
</dbReference>
<protein>
    <submittedName>
        <fullName evidence="3">BolA/IbaG family iron-sulfur metabolism protein</fullName>
    </submittedName>
</protein>
<evidence type="ECO:0000256" key="2">
    <source>
        <dbReference type="RuleBase" id="RU003860"/>
    </source>
</evidence>
<reference evidence="3 4" key="1">
    <citation type="submission" date="2019-04" db="EMBL/GenBank/DDBJ databases">
        <title>Chitiniphilus eburnea sp. nov., a novel chitinolytic bacterium isolated from aquaculture sludge.</title>
        <authorList>
            <person name="Sheng M."/>
        </authorList>
    </citation>
    <scope>NUCLEOTIDE SEQUENCE [LARGE SCALE GENOMIC DNA]</scope>
    <source>
        <strain evidence="3 4">HX-2-15</strain>
    </source>
</reference>
<dbReference type="SUPFAM" id="SSF82657">
    <property type="entry name" value="BolA-like"/>
    <property type="match status" value="1"/>
</dbReference>
<accession>A0A4U0QCH0</accession>
<dbReference type="InterPro" id="IPR050961">
    <property type="entry name" value="BolA/IbaG_stress_morph_reg"/>
</dbReference>
<dbReference type="EMBL" id="SUMF01000001">
    <property type="protein sequence ID" value="TJZ79107.1"/>
    <property type="molecule type" value="Genomic_DNA"/>
</dbReference>
<gene>
    <name evidence="3" type="ORF">FAZ21_02135</name>
</gene>
<evidence type="ECO:0000313" key="3">
    <source>
        <dbReference type="EMBL" id="TJZ79107.1"/>
    </source>
</evidence>
<dbReference type="Proteomes" id="UP000310016">
    <property type="component" value="Unassembled WGS sequence"/>
</dbReference>
<name>A0A4U0QCH0_9NEIS</name>
<comment type="caution">
    <text evidence="3">The sequence shown here is derived from an EMBL/GenBank/DDBJ whole genome shotgun (WGS) entry which is preliminary data.</text>
</comment>
<dbReference type="InterPro" id="IPR002634">
    <property type="entry name" value="BolA"/>
</dbReference>
<evidence type="ECO:0000256" key="1">
    <source>
        <dbReference type="ARBA" id="ARBA00005578"/>
    </source>
</evidence>
<dbReference type="Pfam" id="PF01722">
    <property type="entry name" value="BolA"/>
    <property type="match status" value="1"/>
</dbReference>
<proteinExistence type="inferred from homology"/>
<sequence length="78" mass="8573">MHPNEVKALIEAALPCTQVDVEGDGHHFYATIVSTAFEGLKLLDRHRLVKDRLKAKLDSGELHALSLRATRTPAEAAQ</sequence>
<dbReference type="InterPro" id="IPR036065">
    <property type="entry name" value="BolA-like_sf"/>
</dbReference>
<dbReference type="AlphaFoldDB" id="A0A4U0QCH0"/>
<dbReference type="PANTHER" id="PTHR46229:SF2">
    <property type="entry name" value="BOLA-LIKE PROTEIN 1"/>
    <property type="match status" value="1"/>
</dbReference>
<keyword evidence="4" id="KW-1185">Reference proteome</keyword>
<dbReference type="RefSeq" id="WP_136771621.1">
    <property type="nucleotide sequence ID" value="NZ_CP156074.1"/>
</dbReference>
<dbReference type="OrthoDB" id="9801469at2"/>
<comment type="similarity">
    <text evidence="1 2">Belongs to the BolA/IbaG family.</text>
</comment>
<organism evidence="3 4">
    <name type="scientific">Chitiniphilus eburneus</name>
    <dbReference type="NCBI Taxonomy" id="2571148"/>
    <lineage>
        <taxon>Bacteria</taxon>
        <taxon>Pseudomonadati</taxon>
        <taxon>Pseudomonadota</taxon>
        <taxon>Betaproteobacteria</taxon>
        <taxon>Neisseriales</taxon>
        <taxon>Chitinibacteraceae</taxon>
        <taxon>Chitiniphilus</taxon>
    </lineage>
</organism>
<evidence type="ECO:0000313" key="4">
    <source>
        <dbReference type="Proteomes" id="UP000310016"/>
    </source>
</evidence>
<dbReference type="PANTHER" id="PTHR46229">
    <property type="entry name" value="BOLA TRANSCRIPTION REGULATOR"/>
    <property type="match status" value="1"/>
</dbReference>
<dbReference type="Gene3D" id="3.30.300.90">
    <property type="entry name" value="BolA-like"/>
    <property type="match status" value="1"/>
</dbReference>